<dbReference type="Proteomes" id="UP001159428">
    <property type="component" value="Unassembled WGS sequence"/>
</dbReference>
<dbReference type="InterPro" id="IPR002172">
    <property type="entry name" value="LDrepeatLR_classA_rpt"/>
</dbReference>
<evidence type="ECO:0000256" key="3">
    <source>
        <dbReference type="ARBA" id="ARBA00022989"/>
    </source>
</evidence>
<keyword evidence="2 7" id="KW-0812">Transmembrane</keyword>
<evidence type="ECO:0000313" key="10">
    <source>
        <dbReference type="Proteomes" id="UP001159428"/>
    </source>
</evidence>
<evidence type="ECO:0000256" key="6">
    <source>
        <dbReference type="PROSITE-ProRule" id="PRU00124"/>
    </source>
</evidence>
<comment type="subcellular location">
    <subcellularLocation>
        <location evidence="1">Membrane</location>
        <topology evidence="1">Multi-pass membrane protein</topology>
    </subcellularLocation>
</comment>
<dbReference type="CDD" id="cd00112">
    <property type="entry name" value="LDLa"/>
    <property type="match status" value="2"/>
</dbReference>
<evidence type="ECO:0000256" key="4">
    <source>
        <dbReference type="ARBA" id="ARBA00023136"/>
    </source>
</evidence>
<feature type="transmembrane region" description="Helical" evidence="7">
    <location>
        <begin position="940"/>
        <end position="962"/>
    </location>
</feature>
<dbReference type="SUPFAM" id="SSF57424">
    <property type="entry name" value="LDL receptor-like module"/>
    <property type="match status" value="1"/>
</dbReference>
<dbReference type="Pfam" id="PF00002">
    <property type="entry name" value="7tm_2"/>
    <property type="match status" value="1"/>
</dbReference>
<dbReference type="PANTHER" id="PTHR12011:SF347">
    <property type="entry name" value="FI21270P1-RELATED"/>
    <property type="match status" value="1"/>
</dbReference>
<keyword evidence="5 6" id="KW-1015">Disulfide bond</keyword>
<evidence type="ECO:0000313" key="9">
    <source>
        <dbReference type="EMBL" id="CAH3158045.1"/>
    </source>
</evidence>
<dbReference type="Gene3D" id="4.10.400.10">
    <property type="entry name" value="Low-density Lipoprotein Receptor"/>
    <property type="match status" value="2"/>
</dbReference>
<evidence type="ECO:0000256" key="7">
    <source>
        <dbReference type="SAM" id="Phobius"/>
    </source>
</evidence>
<feature type="non-terminal residue" evidence="9">
    <location>
        <position position="1"/>
    </location>
</feature>
<accession>A0AAU9XVP3</accession>
<keyword evidence="3 7" id="KW-1133">Transmembrane helix</keyword>
<proteinExistence type="predicted"/>
<feature type="transmembrane region" description="Helical" evidence="7">
    <location>
        <begin position="1039"/>
        <end position="1058"/>
    </location>
</feature>
<dbReference type="GO" id="GO:0007166">
    <property type="term" value="P:cell surface receptor signaling pathway"/>
    <property type="evidence" value="ECO:0007669"/>
    <property type="project" value="InterPro"/>
</dbReference>
<evidence type="ECO:0000256" key="1">
    <source>
        <dbReference type="ARBA" id="ARBA00004141"/>
    </source>
</evidence>
<gene>
    <name evidence="9" type="ORF">PMEA_00030221</name>
</gene>
<organism evidence="9 10">
    <name type="scientific">Pocillopora meandrina</name>
    <dbReference type="NCBI Taxonomy" id="46732"/>
    <lineage>
        <taxon>Eukaryota</taxon>
        <taxon>Metazoa</taxon>
        <taxon>Cnidaria</taxon>
        <taxon>Anthozoa</taxon>
        <taxon>Hexacorallia</taxon>
        <taxon>Scleractinia</taxon>
        <taxon>Astrocoeniina</taxon>
        <taxon>Pocilloporidae</taxon>
        <taxon>Pocillopora</taxon>
    </lineage>
</organism>
<feature type="transmembrane region" description="Helical" evidence="7">
    <location>
        <begin position="974"/>
        <end position="995"/>
    </location>
</feature>
<sequence>SDGTTYNVGDEWMPTPSNLCRCVAPLSIQCTLIFRCADNHGNTKNPGDQWLQSPTISCTCKQGNLVACTTLKQPVCMDGNGNFRKDKEMWTNGSCVHCTCILGSINCTGYHVNITHGLYSVNSYPTCEGCEVMSRTEGALSSCRAYHDLSTKERLFQCASRGSFIHKSHQCNRIYECPDKSDENECENAVCRDNEGGVYLIKDKNGWPVSQCMKCYCKGGLLTCSRHFKINFPGYLSGIYTQYEDCNQPLCNVAKFIRENGNDCEGLEFIQNKGVYLEGQTWKSDGCQFYFPGANADPLNICPAMTRPECYVYNGAVCCASECPVLPQIAHQLRANLTLCRGGRQLVSDGLNCNDAGHCLKNFHVQNCSSEVTCRDEDSIQYFEGATWSVGSCIQCSCTQGKIRCKRELFLVSFLQLGGQKPAVILNEPNFSENCDQFECNVANFMKKNNGVCKACRWNGQLYYDGDHWKENGVDFYCSSSTLQVRPGCYVSNGKTTCTGAISGVGLRELSLISKDDLFLCESGDEIRSLGDRCDVKKDCNDHSDERNCSQYYCAAEESHGFVWLRAQVGSETLKSCAAANSSWTGIFGSKCVYWPLFATKWQHLSTCTCERKSTLETFRKKFANLNDTNFLNVSNDLATAAENGDFMNIRLFHDLFKDLFYNVTRLLTPVSLQNADKALQYCKNFIQTLLSSPIYGRKSSFCRKPKLAHDRNFHINRALEFLRQAPNNTDAFKYGQMGFHPVRDIDSEPHIVDNFRPIAPQFHPIIMRQELSLQLNTAKLLPREVEKPISVPVDKSNTTGNVTIANGTRANTTGASIENVNNELTDEEIRHLLLANNCTNLKFDEEIGAVVYNKRISNEYQRHIEIQTNMELVLMCISTAAVLLAVILLTALKLKSSERLFIHKSLLLSLALGHLVYIMDKTLFDTREKHAALCSALTVIQYFFHTAIFTWMLVEGINLYIKLVKVFSVKKQYVAYVAMGWGIPIVLMGFVAAISPSTFDMGKASYTDVSCGALQLTAKNERRRCWINGSVWIYKGPILGILMANTVLFAILLRVIFGKISTRYGNDHMQATKKGIRSIVALLPLLGVTWLLGFFVELHHAVVYIFILLNSTQGIVFFIFHCVLDEEVGKIKAQFFYNSQLEE</sequence>
<protein>
    <recommendedName>
        <fullName evidence="8">G-protein coupled receptors family 2 profile 2 domain-containing protein</fullName>
    </recommendedName>
</protein>
<feature type="disulfide bond" evidence="6">
    <location>
        <begin position="171"/>
        <end position="186"/>
    </location>
</feature>
<dbReference type="EMBL" id="CALNXJ010000066">
    <property type="protein sequence ID" value="CAH3158045.1"/>
    <property type="molecule type" value="Genomic_DNA"/>
</dbReference>
<feature type="transmembrane region" description="Helical" evidence="7">
    <location>
        <begin position="1079"/>
        <end position="1097"/>
    </location>
</feature>
<feature type="transmembrane region" description="Helical" evidence="7">
    <location>
        <begin position="902"/>
        <end position="920"/>
    </location>
</feature>
<dbReference type="Pfam" id="PF00057">
    <property type="entry name" value="Ldl_recept_a"/>
    <property type="match status" value="1"/>
</dbReference>
<dbReference type="PRINTS" id="PR00249">
    <property type="entry name" value="GPCRSECRETIN"/>
</dbReference>
<comment type="caution">
    <text evidence="9">The sequence shown here is derived from an EMBL/GenBank/DDBJ whole genome shotgun (WGS) entry which is preliminary data.</text>
</comment>
<dbReference type="InterPro" id="IPR017981">
    <property type="entry name" value="GPCR_2-like_7TM"/>
</dbReference>
<evidence type="ECO:0000256" key="5">
    <source>
        <dbReference type="ARBA" id="ARBA00023157"/>
    </source>
</evidence>
<dbReference type="InterPro" id="IPR000832">
    <property type="entry name" value="GPCR_2_secretin-like"/>
</dbReference>
<dbReference type="PROSITE" id="PS50261">
    <property type="entry name" value="G_PROTEIN_RECEP_F2_4"/>
    <property type="match status" value="1"/>
</dbReference>
<dbReference type="InterPro" id="IPR036055">
    <property type="entry name" value="LDL_receptor-like_sf"/>
</dbReference>
<dbReference type="GO" id="GO:0005886">
    <property type="term" value="C:plasma membrane"/>
    <property type="evidence" value="ECO:0007669"/>
    <property type="project" value="TreeGrafter"/>
</dbReference>
<keyword evidence="4 7" id="KW-0472">Membrane</keyword>
<keyword evidence="10" id="KW-1185">Reference proteome</keyword>
<feature type="domain" description="G-protein coupled receptors family 2 profile 2" evidence="8">
    <location>
        <begin position="868"/>
        <end position="1126"/>
    </location>
</feature>
<dbReference type="Gene3D" id="1.20.1070.10">
    <property type="entry name" value="Rhodopsin 7-helix transmembrane proteins"/>
    <property type="match status" value="1"/>
</dbReference>
<evidence type="ECO:0000256" key="2">
    <source>
        <dbReference type="ARBA" id="ARBA00022692"/>
    </source>
</evidence>
<reference evidence="9 10" key="1">
    <citation type="submission" date="2022-05" db="EMBL/GenBank/DDBJ databases">
        <authorList>
            <consortium name="Genoscope - CEA"/>
            <person name="William W."/>
        </authorList>
    </citation>
    <scope>NUCLEOTIDE SEQUENCE [LARGE SCALE GENOMIC DNA]</scope>
</reference>
<dbReference type="SMART" id="SM00192">
    <property type="entry name" value="LDLa"/>
    <property type="match status" value="2"/>
</dbReference>
<feature type="transmembrane region" description="Helical" evidence="7">
    <location>
        <begin position="873"/>
        <end position="895"/>
    </location>
</feature>
<feature type="transmembrane region" description="Helical" evidence="7">
    <location>
        <begin position="1103"/>
        <end position="1125"/>
    </location>
</feature>
<dbReference type="AlphaFoldDB" id="A0AAU9XVP3"/>
<evidence type="ECO:0000259" key="8">
    <source>
        <dbReference type="PROSITE" id="PS50261"/>
    </source>
</evidence>
<dbReference type="PANTHER" id="PTHR12011">
    <property type="entry name" value="ADHESION G-PROTEIN COUPLED RECEPTOR"/>
    <property type="match status" value="1"/>
</dbReference>
<dbReference type="PROSITE" id="PS50068">
    <property type="entry name" value="LDLRA_2"/>
    <property type="match status" value="1"/>
</dbReference>
<comment type="caution">
    <text evidence="6">Lacks conserved residue(s) required for the propagation of feature annotation.</text>
</comment>
<feature type="non-terminal residue" evidence="9">
    <location>
        <position position="1144"/>
    </location>
</feature>
<dbReference type="GO" id="GO:0004930">
    <property type="term" value="F:G protein-coupled receptor activity"/>
    <property type="evidence" value="ECO:0007669"/>
    <property type="project" value="InterPro"/>
</dbReference>
<name>A0AAU9XVP3_9CNID</name>